<reference evidence="3 4" key="1">
    <citation type="journal article" date="2020" name="G3 (Bethesda)">
        <title>Improved Reference Genome for Cyclotella cryptica CCMP332, a Model for Cell Wall Morphogenesis, Salinity Adaptation, and Lipid Production in Diatoms (Bacillariophyta).</title>
        <authorList>
            <person name="Roberts W.R."/>
            <person name="Downey K.M."/>
            <person name="Ruck E.C."/>
            <person name="Traller J.C."/>
            <person name="Alverson A.J."/>
        </authorList>
    </citation>
    <scope>NUCLEOTIDE SEQUENCE [LARGE SCALE GENOMIC DNA]</scope>
    <source>
        <strain evidence="3 4">CCMP332</strain>
    </source>
</reference>
<feature type="region of interest" description="Disordered" evidence="2">
    <location>
        <begin position="66"/>
        <end position="122"/>
    </location>
</feature>
<gene>
    <name evidence="3" type="ORF">HJC23_006024</name>
</gene>
<dbReference type="Gene3D" id="2.40.10.10">
    <property type="entry name" value="Trypsin-like serine proteases"/>
    <property type="match status" value="1"/>
</dbReference>
<accession>A0ABD3NIG6</accession>
<keyword evidence="4" id="KW-1185">Reference proteome</keyword>
<sequence length="201" mass="21772">MGGPVVMAKAVPSGGPLDPVLQVGIVSFVRQKGLSCYDDRFPNGQTRVSEIVDWVKDTVCERKGELCRQSKSGKPEGEASKAGKSELDTSKAGKSELDTSKAGKSDTSKTGKERTLTGTKNNVSTCQKVPTFTPWPTFVPTVTAPPYTPYPTNTPTLTANPAATTNPPWYWKWPTYMPSTSWPTWVPTKAPMTKSDKNTKA</sequence>
<evidence type="ECO:0000313" key="3">
    <source>
        <dbReference type="EMBL" id="KAL3775700.1"/>
    </source>
</evidence>
<proteinExistence type="predicted"/>
<evidence type="ECO:0000256" key="2">
    <source>
        <dbReference type="SAM" id="MobiDB-lite"/>
    </source>
</evidence>
<protein>
    <submittedName>
        <fullName evidence="3">Uncharacterized protein</fullName>
    </submittedName>
</protein>
<comment type="caution">
    <text evidence="3">The sequence shown here is derived from an EMBL/GenBank/DDBJ whole genome shotgun (WGS) entry which is preliminary data.</text>
</comment>
<organism evidence="3 4">
    <name type="scientific">Cyclotella cryptica</name>
    <dbReference type="NCBI Taxonomy" id="29204"/>
    <lineage>
        <taxon>Eukaryota</taxon>
        <taxon>Sar</taxon>
        <taxon>Stramenopiles</taxon>
        <taxon>Ochrophyta</taxon>
        <taxon>Bacillariophyta</taxon>
        <taxon>Coscinodiscophyceae</taxon>
        <taxon>Thalassiosirophycidae</taxon>
        <taxon>Stephanodiscales</taxon>
        <taxon>Stephanodiscaceae</taxon>
        <taxon>Cyclotella</taxon>
    </lineage>
</organism>
<dbReference type="InterPro" id="IPR009003">
    <property type="entry name" value="Peptidase_S1_PA"/>
</dbReference>
<name>A0ABD3NIG6_9STRA</name>
<evidence type="ECO:0000313" key="4">
    <source>
        <dbReference type="Proteomes" id="UP001516023"/>
    </source>
</evidence>
<keyword evidence="1" id="KW-0843">Virulence</keyword>
<dbReference type="Proteomes" id="UP001516023">
    <property type="component" value="Unassembled WGS sequence"/>
</dbReference>
<dbReference type="EMBL" id="JABMIG020000531">
    <property type="protein sequence ID" value="KAL3775700.1"/>
    <property type="molecule type" value="Genomic_DNA"/>
</dbReference>
<feature type="compositionally biased region" description="Basic and acidic residues" evidence="2">
    <location>
        <begin position="66"/>
        <end position="115"/>
    </location>
</feature>
<dbReference type="InterPro" id="IPR043504">
    <property type="entry name" value="Peptidase_S1_PA_chymotrypsin"/>
</dbReference>
<dbReference type="SUPFAM" id="SSF50494">
    <property type="entry name" value="Trypsin-like serine proteases"/>
    <property type="match status" value="1"/>
</dbReference>
<dbReference type="AlphaFoldDB" id="A0ABD3NIG6"/>
<evidence type="ECO:0000256" key="1">
    <source>
        <dbReference type="ARBA" id="ARBA00023026"/>
    </source>
</evidence>